<feature type="transmembrane region" description="Helical" evidence="9">
    <location>
        <begin position="101"/>
        <end position="123"/>
    </location>
</feature>
<keyword evidence="6 9" id="KW-1133">Transmembrane helix</keyword>
<evidence type="ECO:0000256" key="4">
    <source>
        <dbReference type="ARBA" id="ARBA00022692"/>
    </source>
</evidence>
<dbReference type="Proteomes" id="UP001589867">
    <property type="component" value="Unassembled WGS sequence"/>
</dbReference>
<feature type="transmembrane region" description="Helical" evidence="9">
    <location>
        <begin position="73"/>
        <end position="95"/>
    </location>
</feature>
<evidence type="ECO:0000256" key="7">
    <source>
        <dbReference type="ARBA" id="ARBA00023065"/>
    </source>
</evidence>
<keyword evidence="8 9" id="KW-0472">Membrane</keyword>
<keyword evidence="4 9" id="KW-0812">Transmembrane</keyword>
<keyword evidence="5 9" id="KW-0106">Calcium</keyword>
<dbReference type="EMBL" id="JBHLUH010000031">
    <property type="protein sequence ID" value="MFC0529346.1"/>
    <property type="molecule type" value="Genomic_DNA"/>
</dbReference>
<evidence type="ECO:0000256" key="9">
    <source>
        <dbReference type="RuleBase" id="RU365028"/>
    </source>
</evidence>
<feature type="domain" description="Sodium/calcium exchanger membrane region" evidence="10">
    <location>
        <begin position="40"/>
        <end position="193"/>
    </location>
</feature>
<dbReference type="InterPro" id="IPR044880">
    <property type="entry name" value="NCX_ion-bd_dom_sf"/>
</dbReference>
<feature type="transmembrane region" description="Helical" evidence="9">
    <location>
        <begin position="222"/>
        <end position="244"/>
    </location>
</feature>
<feature type="transmembrane region" description="Helical" evidence="9">
    <location>
        <begin position="289"/>
        <end position="312"/>
    </location>
</feature>
<comment type="caution">
    <text evidence="11">The sequence shown here is derived from an EMBL/GenBank/DDBJ whole genome shotgun (WGS) entry which is preliminary data.</text>
</comment>
<feature type="transmembrane region" description="Helical" evidence="9">
    <location>
        <begin position="250"/>
        <end position="269"/>
    </location>
</feature>
<dbReference type="InterPro" id="IPR004837">
    <property type="entry name" value="NaCa_Exmemb"/>
</dbReference>
<comment type="similarity">
    <text evidence="9">Belongs to the Ca(2+):cation antiporter (CaCA) (TC 2.A.19) family.</text>
</comment>
<sequence length="372" mass="38739">MTAREAQETGRGRGRGWRWLDIALLGVPAAVVAQWWGAAAAVVFALAAVGIVPAAGLIGRATESLAERASGSVGALLNATFGNLTEVIVGVLLILNAQLEVLKASITGGIVGNLLLVFGVSMIAGGYRRLEQRMQWRQATDQATMMMVAIATLLLPTVFSLRGEATQGRIEQVSLFAAGVLVVLYAAGLLFTYKTHRALFQTDPHNSEEADRERREGPRWSVRTAVAVLTLGTAAAGVAAQFIAHSLEEAGPQLGLSTGFLGLVVIPLVGNAAEHFSAVSMAAGNRLDVASGIAIGSSMQLVMLVVPLFVVVGLASGHLVTLAFTSLELVTLAAAAVLVRHVVADGRGNVLEGAQLVGLYVVFAAAAFYTHL</sequence>
<evidence type="ECO:0000256" key="1">
    <source>
        <dbReference type="ARBA" id="ARBA00004127"/>
    </source>
</evidence>
<dbReference type="InterPro" id="IPR004713">
    <property type="entry name" value="CaH_exchang"/>
</dbReference>
<accession>A0ABV6M3S0</accession>
<organism evidence="11 12">
    <name type="scientific">Phytohabitans kaempferiae</name>
    <dbReference type="NCBI Taxonomy" id="1620943"/>
    <lineage>
        <taxon>Bacteria</taxon>
        <taxon>Bacillati</taxon>
        <taxon>Actinomycetota</taxon>
        <taxon>Actinomycetes</taxon>
        <taxon>Micromonosporales</taxon>
        <taxon>Micromonosporaceae</taxon>
    </lineage>
</organism>
<evidence type="ECO:0000256" key="5">
    <source>
        <dbReference type="ARBA" id="ARBA00022837"/>
    </source>
</evidence>
<keyword evidence="12" id="KW-1185">Reference proteome</keyword>
<evidence type="ECO:0000256" key="2">
    <source>
        <dbReference type="ARBA" id="ARBA00022448"/>
    </source>
</evidence>
<feature type="transmembrane region" description="Helical" evidence="9">
    <location>
        <begin position="19"/>
        <end position="36"/>
    </location>
</feature>
<feature type="transmembrane region" description="Helical" evidence="9">
    <location>
        <begin position="318"/>
        <end position="338"/>
    </location>
</feature>
<name>A0ABV6M3S0_9ACTN</name>
<dbReference type="PANTHER" id="PTHR31503">
    <property type="entry name" value="VACUOLAR CALCIUM ION TRANSPORTER"/>
    <property type="match status" value="1"/>
</dbReference>
<feature type="transmembrane region" description="Helical" evidence="9">
    <location>
        <begin position="350"/>
        <end position="369"/>
    </location>
</feature>
<protein>
    <recommendedName>
        <fullName evidence="9">Ca(2+)/H(+) antiporter</fullName>
    </recommendedName>
</protein>
<evidence type="ECO:0000313" key="12">
    <source>
        <dbReference type="Proteomes" id="UP001589867"/>
    </source>
</evidence>
<keyword evidence="9" id="KW-0050">Antiport</keyword>
<dbReference type="Pfam" id="PF01699">
    <property type="entry name" value="Na_Ca_ex"/>
    <property type="match status" value="2"/>
</dbReference>
<feature type="domain" description="Sodium/calcium exchanger membrane region" evidence="10">
    <location>
        <begin position="225"/>
        <end position="368"/>
    </location>
</feature>
<evidence type="ECO:0000313" key="11">
    <source>
        <dbReference type="EMBL" id="MFC0529346.1"/>
    </source>
</evidence>
<reference evidence="11 12" key="1">
    <citation type="submission" date="2024-09" db="EMBL/GenBank/DDBJ databases">
        <authorList>
            <person name="Sun Q."/>
            <person name="Mori K."/>
        </authorList>
    </citation>
    <scope>NUCLEOTIDE SEQUENCE [LARGE SCALE GENOMIC DNA]</scope>
    <source>
        <strain evidence="11 12">TBRC 3947</strain>
    </source>
</reference>
<feature type="transmembrane region" description="Helical" evidence="9">
    <location>
        <begin position="42"/>
        <end position="61"/>
    </location>
</feature>
<proteinExistence type="inferred from homology"/>
<evidence type="ECO:0000256" key="3">
    <source>
        <dbReference type="ARBA" id="ARBA00022568"/>
    </source>
</evidence>
<evidence type="ECO:0000256" key="6">
    <source>
        <dbReference type="ARBA" id="ARBA00022989"/>
    </source>
</evidence>
<dbReference type="RefSeq" id="WP_377252003.1">
    <property type="nucleotide sequence ID" value="NZ_JBHLUH010000031.1"/>
</dbReference>
<keyword evidence="7 9" id="KW-0406">Ion transport</keyword>
<comment type="function">
    <text evidence="9">Ca(+)/H(+) antiporter that extrudes calcium in exchange for external protons.</text>
</comment>
<evidence type="ECO:0000259" key="10">
    <source>
        <dbReference type="Pfam" id="PF01699"/>
    </source>
</evidence>
<keyword evidence="2 9" id="KW-0813">Transport</keyword>
<dbReference type="InterPro" id="IPR004798">
    <property type="entry name" value="CAX-like"/>
</dbReference>
<dbReference type="NCBIfam" id="TIGR00378">
    <property type="entry name" value="cax"/>
    <property type="match status" value="1"/>
</dbReference>
<dbReference type="PANTHER" id="PTHR31503:SF22">
    <property type="entry name" value="VACUOLAR CALCIUM ION TRANSPORTER"/>
    <property type="match status" value="1"/>
</dbReference>
<feature type="transmembrane region" description="Helical" evidence="9">
    <location>
        <begin position="173"/>
        <end position="193"/>
    </location>
</feature>
<gene>
    <name evidence="11" type="primary">cax</name>
    <name evidence="11" type="ORF">ACFFIA_16965</name>
</gene>
<feature type="transmembrane region" description="Helical" evidence="9">
    <location>
        <begin position="143"/>
        <end position="161"/>
    </location>
</feature>
<evidence type="ECO:0000256" key="8">
    <source>
        <dbReference type="ARBA" id="ARBA00023136"/>
    </source>
</evidence>
<comment type="subcellular location">
    <subcellularLocation>
        <location evidence="1">Endomembrane system</location>
        <topology evidence="1">Multi-pass membrane protein</topology>
    </subcellularLocation>
</comment>
<keyword evidence="3 9" id="KW-0109">Calcium transport</keyword>
<dbReference type="Gene3D" id="1.20.1420.30">
    <property type="entry name" value="NCX, central ion-binding region"/>
    <property type="match status" value="1"/>
</dbReference>